<protein>
    <submittedName>
        <fullName evidence="2">Uncharacterized protein</fullName>
    </submittedName>
</protein>
<evidence type="ECO:0000256" key="1">
    <source>
        <dbReference type="SAM" id="Phobius"/>
    </source>
</evidence>
<feature type="transmembrane region" description="Helical" evidence="1">
    <location>
        <begin position="66"/>
        <end position="84"/>
    </location>
</feature>
<keyword evidence="1" id="KW-0472">Membrane</keyword>
<evidence type="ECO:0000313" key="2">
    <source>
        <dbReference type="EMBL" id="KAG1764893.1"/>
    </source>
</evidence>
<comment type="caution">
    <text evidence="2">The sequence shown here is derived from an EMBL/GenBank/DDBJ whole genome shotgun (WGS) entry which is preliminary data.</text>
</comment>
<keyword evidence="3" id="KW-1185">Reference proteome</keyword>
<reference evidence="2" key="1">
    <citation type="journal article" date="2020" name="New Phytol.">
        <title>Comparative genomics reveals dynamic genome evolution in host specialist ectomycorrhizal fungi.</title>
        <authorList>
            <person name="Lofgren L.A."/>
            <person name="Nguyen N.H."/>
            <person name="Vilgalys R."/>
            <person name="Ruytinx J."/>
            <person name="Liao H.L."/>
            <person name="Branco S."/>
            <person name="Kuo A."/>
            <person name="LaButti K."/>
            <person name="Lipzen A."/>
            <person name="Andreopoulos W."/>
            <person name="Pangilinan J."/>
            <person name="Riley R."/>
            <person name="Hundley H."/>
            <person name="Na H."/>
            <person name="Barry K."/>
            <person name="Grigoriev I.V."/>
            <person name="Stajich J.E."/>
            <person name="Kennedy P.G."/>
        </authorList>
    </citation>
    <scope>NUCLEOTIDE SEQUENCE</scope>
    <source>
        <strain evidence="2">DOB743</strain>
    </source>
</reference>
<dbReference type="Proteomes" id="UP000714275">
    <property type="component" value="Unassembled WGS sequence"/>
</dbReference>
<keyword evidence="1" id="KW-0812">Transmembrane</keyword>
<gene>
    <name evidence="2" type="ORF">EV702DRAFT_1051216</name>
</gene>
<evidence type="ECO:0000313" key="3">
    <source>
        <dbReference type="Proteomes" id="UP000714275"/>
    </source>
</evidence>
<sequence>MPRKAAARWRGSSNSNALIMGVQLAGPLRTAVNALVAAVNRLDKSLSPLDTVTKLRAHKFTLKDSIYVLHILSALFWLTLMQVPPFPYKLAISILYALALLIPFTSQFFVPATPVFSWVLRQTRSNLPPSSAYAGQWHGGF</sequence>
<dbReference type="OrthoDB" id="3314983at2759"/>
<organism evidence="2 3">
    <name type="scientific">Suillus placidus</name>
    <dbReference type="NCBI Taxonomy" id="48579"/>
    <lineage>
        <taxon>Eukaryota</taxon>
        <taxon>Fungi</taxon>
        <taxon>Dikarya</taxon>
        <taxon>Basidiomycota</taxon>
        <taxon>Agaricomycotina</taxon>
        <taxon>Agaricomycetes</taxon>
        <taxon>Agaricomycetidae</taxon>
        <taxon>Boletales</taxon>
        <taxon>Suillineae</taxon>
        <taxon>Suillaceae</taxon>
        <taxon>Suillus</taxon>
    </lineage>
</organism>
<keyword evidence="1" id="KW-1133">Transmembrane helix</keyword>
<dbReference type="AlphaFoldDB" id="A0A9P6ZGE1"/>
<proteinExistence type="predicted"/>
<name>A0A9P6ZGE1_9AGAM</name>
<feature type="transmembrane region" description="Helical" evidence="1">
    <location>
        <begin position="90"/>
        <end position="120"/>
    </location>
</feature>
<accession>A0A9P6ZGE1</accession>
<dbReference type="EMBL" id="JABBWD010000117">
    <property type="protein sequence ID" value="KAG1764893.1"/>
    <property type="molecule type" value="Genomic_DNA"/>
</dbReference>